<evidence type="ECO:0000256" key="14">
    <source>
        <dbReference type="ARBA" id="ARBA00083640"/>
    </source>
</evidence>
<dbReference type="FunFam" id="3.30.70.3550:FF:000001">
    <property type="entry name" value="Leucyl/phenylalanyl-tRNA--protein transferase"/>
    <property type="match status" value="1"/>
</dbReference>
<keyword evidence="4 15" id="KW-0012">Acyltransferase</keyword>
<evidence type="ECO:0000256" key="12">
    <source>
        <dbReference type="ARBA" id="ARBA00077136"/>
    </source>
</evidence>
<dbReference type="PANTHER" id="PTHR30098:SF2">
    <property type="entry name" value="LEUCYL_PHENYLALANYL-TRNA--PROTEIN TRANSFERASE"/>
    <property type="match status" value="1"/>
</dbReference>
<dbReference type="Pfam" id="PF03588">
    <property type="entry name" value="Leu_Phe_trans"/>
    <property type="match status" value="1"/>
</dbReference>
<evidence type="ECO:0000256" key="15">
    <source>
        <dbReference type="HAMAP-Rule" id="MF_00688"/>
    </source>
</evidence>
<dbReference type="GO" id="GO:0005737">
    <property type="term" value="C:cytoplasm"/>
    <property type="evidence" value="ECO:0007669"/>
    <property type="project" value="UniProtKB-SubCell"/>
</dbReference>
<evidence type="ECO:0000256" key="2">
    <source>
        <dbReference type="ARBA" id="ARBA00022490"/>
    </source>
</evidence>
<evidence type="ECO:0000256" key="9">
    <source>
        <dbReference type="ARBA" id="ARBA00061535"/>
    </source>
</evidence>
<evidence type="ECO:0000256" key="5">
    <source>
        <dbReference type="ARBA" id="ARBA00050607"/>
    </source>
</evidence>
<dbReference type="InterPro" id="IPR016181">
    <property type="entry name" value="Acyl_CoA_acyltransferase"/>
</dbReference>
<dbReference type="InterPro" id="IPR004616">
    <property type="entry name" value="Leu/Phe-tRNA_Trfase"/>
</dbReference>
<evidence type="ECO:0000256" key="3">
    <source>
        <dbReference type="ARBA" id="ARBA00022679"/>
    </source>
</evidence>
<dbReference type="Proteomes" id="UP000552587">
    <property type="component" value="Unassembled WGS sequence"/>
</dbReference>
<dbReference type="EC" id="2.3.2.6" evidence="10 15"/>
<reference evidence="16 17" key="1">
    <citation type="submission" date="2020-07" db="EMBL/GenBank/DDBJ databases">
        <authorList>
            <person name="Xu S."/>
            <person name="Li A."/>
        </authorList>
    </citation>
    <scope>NUCLEOTIDE SEQUENCE [LARGE SCALE GENOMIC DNA]</scope>
    <source>
        <strain evidence="16 17">SG-8</strain>
    </source>
</reference>
<dbReference type="SUPFAM" id="SSF55729">
    <property type="entry name" value="Acyl-CoA N-acyltransferases (Nat)"/>
    <property type="match status" value="1"/>
</dbReference>
<evidence type="ECO:0000256" key="7">
    <source>
        <dbReference type="ARBA" id="ARBA00051538"/>
    </source>
</evidence>
<dbReference type="NCBIfam" id="TIGR00667">
    <property type="entry name" value="aat"/>
    <property type="match status" value="1"/>
</dbReference>
<protein>
    <recommendedName>
        <fullName evidence="11 15">Leucyl/phenylalanyl-tRNA--protein transferase</fullName>
        <ecNumber evidence="10 15">2.3.2.6</ecNumber>
    </recommendedName>
    <alternativeName>
        <fullName evidence="12 15">L/F-transferase</fullName>
    </alternativeName>
    <alternativeName>
        <fullName evidence="13 15">Leucyltransferase</fullName>
    </alternativeName>
    <alternativeName>
        <fullName evidence="14 15">Phenyalanyltransferase</fullName>
    </alternativeName>
</protein>
<dbReference type="RefSeq" id="WP_182670062.1">
    <property type="nucleotide sequence ID" value="NZ_JACHTE010000008.1"/>
</dbReference>
<sequence>MSRFPPLLPADPLAPFPPPATALAHPNGLLAVGGDLSVPRLLNAYRSGIFPWYADDQPVLWWSPDPRVVFRSEGVHLSRRFKRQLRGLDWRVRADHRFGQVIRACAGAPRPGQRGTWITDDMILAYERLHRAGHAHSVEVMAGDRLVGGLYGVSVGRMFFGESMFSAVSGASKVALAALGWRLSRWGWPVFDAQVGNPHLLRMGAEAWPRDRFLGVLARQVLQPGMPGSWQAAFGGIEAGALAADG</sequence>
<evidence type="ECO:0000256" key="4">
    <source>
        <dbReference type="ARBA" id="ARBA00023315"/>
    </source>
</evidence>
<dbReference type="PANTHER" id="PTHR30098">
    <property type="entry name" value="LEUCYL/PHENYLALANYL-TRNA--PROTEIN TRANSFERASE"/>
    <property type="match status" value="1"/>
</dbReference>
<dbReference type="Gene3D" id="3.30.70.3550">
    <property type="entry name" value="Leucyl/phenylalanyl-tRNA-protein transferase, N-terminal domain"/>
    <property type="match status" value="1"/>
</dbReference>
<accession>A0A7W3U5E1</accession>
<comment type="catalytic activity">
    <reaction evidence="5 15">
        <text>L-phenylalanyl-tRNA(Phe) + an N-terminal L-alpha-aminoacyl-[protein] = an N-terminal L-phenylalanyl-L-alpha-aminoacyl-[protein] + tRNA(Phe)</text>
        <dbReference type="Rhea" id="RHEA:43632"/>
        <dbReference type="Rhea" id="RHEA-COMP:9668"/>
        <dbReference type="Rhea" id="RHEA-COMP:9699"/>
        <dbReference type="Rhea" id="RHEA-COMP:10636"/>
        <dbReference type="Rhea" id="RHEA-COMP:10637"/>
        <dbReference type="ChEBI" id="CHEBI:78442"/>
        <dbReference type="ChEBI" id="CHEBI:78531"/>
        <dbReference type="ChEBI" id="CHEBI:78597"/>
        <dbReference type="ChEBI" id="CHEBI:83561"/>
        <dbReference type="EC" id="2.3.2.6"/>
    </reaction>
</comment>
<dbReference type="InterPro" id="IPR042221">
    <property type="entry name" value="Leu/Phe-tRNA_Trfase_N"/>
</dbReference>
<comment type="catalytic activity">
    <reaction evidence="7 15">
        <text>N-terminal L-lysyl-[protein] + L-leucyl-tRNA(Leu) = N-terminal L-leucyl-L-lysyl-[protein] + tRNA(Leu) + H(+)</text>
        <dbReference type="Rhea" id="RHEA:12340"/>
        <dbReference type="Rhea" id="RHEA-COMP:9613"/>
        <dbReference type="Rhea" id="RHEA-COMP:9622"/>
        <dbReference type="Rhea" id="RHEA-COMP:12670"/>
        <dbReference type="Rhea" id="RHEA-COMP:12671"/>
        <dbReference type="ChEBI" id="CHEBI:15378"/>
        <dbReference type="ChEBI" id="CHEBI:65249"/>
        <dbReference type="ChEBI" id="CHEBI:78442"/>
        <dbReference type="ChEBI" id="CHEBI:78494"/>
        <dbReference type="ChEBI" id="CHEBI:133043"/>
        <dbReference type="EC" id="2.3.2.6"/>
    </reaction>
</comment>
<evidence type="ECO:0000256" key="10">
    <source>
        <dbReference type="ARBA" id="ARBA00066767"/>
    </source>
</evidence>
<dbReference type="HAMAP" id="MF_00688">
    <property type="entry name" value="Leu_Phe_trans"/>
    <property type="match status" value="1"/>
</dbReference>
<dbReference type="GO" id="GO:0030163">
    <property type="term" value="P:protein catabolic process"/>
    <property type="evidence" value="ECO:0007669"/>
    <property type="project" value="UniProtKB-UniRule"/>
</dbReference>
<evidence type="ECO:0000313" key="17">
    <source>
        <dbReference type="Proteomes" id="UP000552587"/>
    </source>
</evidence>
<keyword evidence="17" id="KW-1185">Reference proteome</keyword>
<comment type="function">
    <text evidence="8 15">Functions in the N-end rule pathway of protein degradation where it conjugates Leu, Phe and, less efficiently, Met from aminoacyl-tRNAs to the N-termini of proteins containing an N-terminal arginine or lysine.</text>
</comment>
<gene>
    <name evidence="15" type="primary">aat</name>
    <name evidence="16" type="ORF">H4F99_12460</name>
</gene>
<comment type="similarity">
    <text evidence="9 15">Belongs to the L/F-transferase family.</text>
</comment>
<dbReference type="GO" id="GO:0008914">
    <property type="term" value="F:leucyl-tRNA--protein transferase activity"/>
    <property type="evidence" value="ECO:0007669"/>
    <property type="project" value="UniProtKB-UniRule"/>
</dbReference>
<proteinExistence type="inferred from homology"/>
<evidence type="ECO:0000256" key="8">
    <source>
        <dbReference type="ARBA" id="ARBA00054043"/>
    </source>
</evidence>
<evidence type="ECO:0000256" key="13">
    <source>
        <dbReference type="ARBA" id="ARBA00077165"/>
    </source>
</evidence>
<evidence type="ECO:0000313" key="16">
    <source>
        <dbReference type="EMBL" id="MBB1089291.1"/>
    </source>
</evidence>
<dbReference type="EMBL" id="JACHTE010000008">
    <property type="protein sequence ID" value="MBB1089291.1"/>
    <property type="molecule type" value="Genomic_DNA"/>
</dbReference>
<comment type="caution">
    <text evidence="16">The sequence shown here is derived from an EMBL/GenBank/DDBJ whole genome shotgun (WGS) entry which is preliminary data.</text>
</comment>
<evidence type="ECO:0000256" key="11">
    <source>
        <dbReference type="ARBA" id="ARBA00074372"/>
    </source>
</evidence>
<name>A0A7W3U5E1_9GAMM</name>
<dbReference type="AlphaFoldDB" id="A0A7W3U5E1"/>
<evidence type="ECO:0000256" key="6">
    <source>
        <dbReference type="ARBA" id="ARBA00050652"/>
    </source>
</evidence>
<keyword evidence="3 15" id="KW-0808">Transferase</keyword>
<comment type="subcellular location">
    <subcellularLocation>
        <location evidence="1 15">Cytoplasm</location>
    </subcellularLocation>
</comment>
<dbReference type="Gene3D" id="3.40.630.70">
    <property type="entry name" value="Leucyl/phenylalanyl-tRNA-protein transferase, C-terminal domain"/>
    <property type="match status" value="1"/>
</dbReference>
<dbReference type="InterPro" id="IPR042203">
    <property type="entry name" value="Leu/Phe-tRNA_Trfase_C"/>
</dbReference>
<organism evidence="16 17">
    <name type="scientific">Marilutibacter penaei</name>
    <dbReference type="NCBI Taxonomy" id="2759900"/>
    <lineage>
        <taxon>Bacteria</taxon>
        <taxon>Pseudomonadati</taxon>
        <taxon>Pseudomonadota</taxon>
        <taxon>Gammaproteobacteria</taxon>
        <taxon>Lysobacterales</taxon>
        <taxon>Lysobacteraceae</taxon>
        <taxon>Marilutibacter</taxon>
    </lineage>
</organism>
<comment type="catalytic activity">
    <reaction evidence="6 15">
        <text>N-terminal L-arginyl-[protein] + L-leucyl-tRNA(Leu) = N-terminal L-leucyl-L-arginyl-[protein] + tRNA(Leu) + H(+)</text>
        <dbReference type="Rhea" id="RHEA:50416"/>
        <dbReference type="Rhea" id="RHEA-COMP:9613"/>
        <dbReference type="Rhea" id="RHEA-COMP:9622"/>
        <dbReference type="Rhea" id="RHEA-COMP:12672"/>
        <dbReference type="Rhea" id="RHEA-COMP:12673"/>
        <dbReference type="ChEBI" id="CHEBI:15378"/>
        <dbReference type="ChEBI" id="CHEBI:64719"/>
        <dbReference type="ChEBI" id="CHEBI:78442"/>
        <dbReference type="ChEBI" id="CHEBI:78494"/>
        <dbReference type="ChEBI" id="CHEBI:133044"/>
        <dbReference type="EC" id="2.3.2.6"/>
    </reaction>
</comment>
<evidence type="ECO:0000256" key="1">
    <source>
        <dbReference type="ARBA" id="ARBA00004496"/>
    </source>
</evidence>
<keyword evidence="2 15" id="KW-0963">Cytoplasm</keyword>